<sequence length="209" mass="23436">MNYWKRITLLIVFTLIFSTIALFHESRIGKWIDNEVYTFIYSSESFISTSIFFGATQIGEVWAMVTLSLIVVALLMLYKYKIEALFFALTMILSGVSNPILKNIFDRERPTLLRLIDISGFSFPSGHAMGSTAFFGSLIYVTHRIIKGKSKAVIMALSVILILLISTSRVYLGVHYPTDILAGFVGGLFCIVLSQLILRKGLESKSNNI</sequence>
<dbReference type="RefSeq" id="WP_198618239.1">
    <property type="nucleotide sequence ID" value="NZ_JABANU010000017.1"/>
</dbReference>
<feature type="transmembrane region" description="Helical" evidence="1">
    <location>
        <begin position="121"/>
        <end position="141"/>
    </location>
</feature>
<proteinExistence type="predicted"/>
<organism evidence="3 4">
    <name type="scientific">Staphylococcus canis</name>
    <dbReference type="NCBI Taxonomy" id="2724942"/>
    <lineage>
        <taxon>Bacteria</taxon>
        <taxon>Bacillati</taxon>
        <taxon>Bacillota</taxon>
        <taxon>Bacilli</taxon>
        <taxon>Bacillales</taxon>
        <taxon>Staphylococcaceae</taxon>
        <taxon>Staphylococcus</taxon>
    </lineage>
</organism>
<keyword evidence="4" id="KW-1185">Reference proteome</keyword>
<dbReference type="SMART" id="SM00014">
    <property type="entry name" value="acidPPc"/>
    <property type="match status" value="1"/>
</dbReference>
<dbReference type="Proteomes" id="UP000751852">
    <property type="component" value="Unassembled WGS sequence"/>
</dbReference>
<reference evidence="3 4" key="1">
    <citation type="submission" date="2020-04" db="EMBL/GenBank/DDBJ databases">
        <title>Staphylococcus species from domestic dog.</title>
        <authorList>
            <person name="Paterson G.K."/>
        </authorList>
    </citation>
    <scope>NUCLEOTIDE SEQUENCE [LARGE SCALE GENOMIC DNA]</scope>
    <source>
        <strain evidence="3 4">H16/1A</strain>
    </source>
</reference>
<keyword evidence="1" id="KW-1133">Transmembrane helix</keyword>
<accession>A0ABS0T9W0</accession>
<evidence type="ECO:0000313" key="3">
    <source>
        <dbReference type="EMBL" id="MBI5975462.1"/>
    </source>
</evidence>
<feature type="domain" description="Phosphatidic acid phosphatase type 2/haloperoxidase" evidence="2">
    <location>
        <begin position="84"/>
        <end position="195"/>
    </location>
</feature>
<dbReference type="Pfam" id="PF01569">
    <property type="entry name" value="PAP2"/>
    <property type="match status" value="1"/>
</dbReference>
<dbReference type="InterPro" id="IPR000326">
    <property type="entry name" value="PAP2/HPO"/>
</dbReference>
<dbReference type="PANTHER" id="PTHR14969">
    <property type="entry name" value="SPHINGOSINE-1-PHOSPHATE PHOSPHOHYDROLASE"/>
    <property type="match status" value="1"/>
</dbReference>
<dbReference type="InterPro" id="IPR036938">
    <property type="entry name" value="PAP2/HPO_sf"/>
</dbReference>
<evidence type="ECO:0000313" key="4">
    <source>
        <dbReference type="Proteomes" id="UP000751852"/>
    </source>
</evidence>
<feature type="transmembrane region" description="Helical" evidence="1">
    <location>
        <begin position="6"/>
        <end position="24"/>
    </location>
</feature>
<evidence type="ECO:0000259" key="2">
    <source>
        <dbReference type="SMART" id="SM00014"/>
    </source>
</evidence>
<feature type="transmembrane region" description="Helical" evidence="1">
    <location>
        <begin position="61"/>
        <end position="78"/>
    </location>
</feature>
<dbReference type="PANTHER" id="PTHR14969:SF13">
    <property type="entry name" value="AT30094P"/>
    <property type="match status" value="1"/>
</dbReference>
<name>A0ABS0T9W0_9STAP</name>
<feature type="transmembrane region" description="Helical" evidence="1">
    <location>
        <begin position="180"/>
        <end position="198"/>
    </location>
</feature>
<dbReference type="SUPFAM" id="SSF48317">
    <property type="entry name" value="Acid phosphatase/Vanadium-dependent haloperoxidase"/>
    <property type="match status" value="1"/>
</dbReference>
<comment type="caution">
    <text evidence="3">The sequence shown here is derived from an EMBL/GenBank/DDBJ whole genome shotgun (WGS) entry which is preliminary data.</text>
</comment>
<dbReference type="CDD" id="cd03392">
    <property type="entry name" value="PAP2_like_2"/>
    <property type="match status" value="1"/>
</dbReference>
<feature type="transmembrane region" description="Helical" evidence="1">
    <location>
        <begin position="85"/>
        <end position="101"/>
    </location>
</feature>
<evidence type="ECO:0000256" key="1">
    <source>
        <dbReference type="SAM" id="Phobius"/>
    </source>
</evidence>
<keyword evidence="1" id="KW-0472">Membrane</keyword>
<protein>
    <submittedName>
        <fullName evidence="3">Phosphatase PAP2 family protein</fullName>
    </submittedName>
</protein>
<feature type="transmembrane region" description="Helical" evidence="1">
    <location>
        <begin position="153"/>
        <end position="174"/>
    </location>
</feature>
<dbReference type="Gene3D" id="1.20.144.10">
    <property type="entry name" value="Phosphatidic acid phosphatase type 2/haloperoxidase"/>
    <property type="match status" value="2"/>
</dbReference>
<gene>
    <name evidence="3" type="ORF">HHH54_07565</name>
</gene>
<keyword evidence="1" id="KW-0812">Transmembrane</keyword>
<dbReference type="EMBL" id="JABANU010000017">
    <property type="protein sequence ID" value="MBI5975462.1"/>
    <property type="molecule type" value="Genomic_DNA"/>
</dbReference>